<protein>
    <submittedName>
        <fullName evidence="2">Uncharacterized protein</fullName>
    </submittedName>
</protein>
<reference evidence="2 3" key="1">
    <citation type="journal article" date="2015" name="Genome Biol.">
        <title>Comparative genomics of Steinernema reveals deeply conserved gene regulatory networks.</title>
        <authorList>
            <person name="Dillman A.R."/>
            <person name="Macchietto M."/>
            <person name="Porter C.F."/>
            <person name="Rogers A."/>
            <person name="Williams B."/>
            <person name="Antoshechkin I."/>
            <person name="Lee M.M."/>
            <person name="Goodwin Z."/>
            <person name="Lu X."/>
            <person name="Lewis E.E."/>
            <person name="Goodrich-Blair H."/>
            <person name="Stock S.P."/>
            <person name="Adams B.J."/>
            <person name="Sternberg P.W."/>
            <person name="Mortazavi A."/>
        </authorList>
    </citation>
    <scope>NUCLEOTIDE SEQUENCE [LARGE SCALE GENOMIC DNA]</scope>
    <source>
        <strain evidence="2 3">ALL</strain>
    </source>
</reference>
<feature type="compositionally biased region" description="Polar residues" evidence="1">
    <location>
        <begin position="60"/>
        <end position="76"/>
    </location>
</feature>
<evidence type="ECO:0000313" key="2">
    <source>
        <dbReference type="EMBL" id="TKR82099.1"/>
    </source>
</evidence>
<dbReference type="AlphaFoldDB" id="A0A4U5NG98"/>
<organism evidence="2 3">
    <name type="scientific">Steinernema carpocapsae</name>
    <name type="common">Entomopathogenic nematode</name>
    <dbReference type="NCBI Taxonomy" id="34508"/>
    <lineage>
        <taxon>Eukaryota</taxon>
        <taxon>Metazoa</taxon>
        <taxon>Ecdysozoa</taxon>
        <taxon>Nematoda</taxon>
        <taxon>Chromadorea</taxon>
        <taxon>Rhabditida</taxon>
        <taxon>Tylenchina</taxon>
        <taxon>Panagrolaimomorpha</taxon>
        <taxon>Strongyloidoidea</taxon>
        <taxon>Steinernematidae</taxon>
        <taxon>Steinernema</taxon>
    </lineage>
</organism>
<evidence type="ECO:0000313" key="3">
    <source>
        <dbReference type="Proteomes" id="UP000298663"/>
    </source>
</evidence>
<evidence type="ECO:0000256" key="1">
    <source>
        <dbReference type="SAM" id="MobiDB-lite"/>
    </source>
</evidence>
<dbReference type="EMBL" id="AZBU02000004">
    <property type="protein sequence ID" value="TKR82099.1"/>
    <property type="molecule type" value="Genomic_DNA"/>
</dbReference>
<name>A0A4U5NG98_STECR</name>
<comment type="caution">
    <text evidence="2">The sequence shown here is derived from an EMBL/GenBank/DDBJ whole genome shotgun (WGS) entry which is preliminary data.</text>
</comment>
<proteinExistence type="predicted"/>
<dbReference type="Proteomes" id="UP000298663">
    <property type="component" value="Unassembled WGS sequence"/>
</dbReference>
<sequence>MFFIYVLPTNKKCHATTEKFEAGQKLPHSESSVNILFPRVRRGFPCVCGPCPNRERRLQDNNTSPNPLISGPTECN</sequence>
<accession>A0A4U5NG98</accession>
<feature type="region of interest" description="Disordered" evidence="1">
    <location>
        <begin position="55"/>
        <end position="76"/>
    </location>
</feature>
<reference evidence="2 3" key="2">
    <citation type="journal article" date="2019" name="G3 (Bethesda)">
        <title>Hybrid Assembly of the Genome of the Entomopathogenic Nematode Steinernema carpocapsae Identifies the X-Chromosome.</title>
        <authorList>
            <person name="Serra L."/>
            <person name="Macchietto M."/>
            <person name="Macias-Munoz A."/>
            <person name="McGill C.J."/>
            <person name="Rodriguez I.M."/>
            <person name="Rodriguez B."/>
            <person name="Murad R."/>
            <person name="Mortazavi A."/>
        </authorList>
    </citation>
    <scope>NUCLEOTIDE SEQUENCE [LARGE SCALE GENOMIC DNA]</scope>
    <source>
        <strain evidence="2 3">ALL</strain>
    </source>
</reference>
<gene>
    <name evidence="2" type="ORF">L596_015872</name>
</gene>
<keyword evidence="3" id="KW-1185">Reference proteome</keyword>